<evidence type="ECO:0000313" key="3">
    <source>
        <dbReference type="EMBL" id="KAG6493333.1"/>
    </source>
</evidence>
<feature type="compositionally biased region" description="Basic and acidic residues" evidence="1">
    <location>
        <begin position="72"/>
        <end position="90"/>
    </location>
</feature>
<dbReference type="AlphaFoldDB" id="A0A8J5FPH5"/>
<name>A0A8J5FPH5_ZINOF</name>
<dbReference type="OrthoDB" id="1914154at2759"/>
<protein>
    <submittedName>
        <fullName evidence="3">Uncharacterized protein</fullName>
    </submittedName>
</protein>
<feature type="signal peptide" evidence="2">
    <location>
        <begin position="1"/>
        <end position="18"/>
    </location>
</feature>
<gene>
    <name evidence="3" type="ORF">ZIOFF_048315</name>
</gene>
<feature type="compositionally biased region" description="Polar residues" evidence="1">
    <location>
        <begin position="52"/>
        <end position="63"/>
    </location>
</feature>
<feature type="chain" id="PRO_5035181555" evidence="2">
    <location>
        <begin position="19"/>
        <end position="108"/>
    </location>
</feature>
<evidence type="ECO:0000313" key="4">
    <source>
        <dbReference type="Proteomes" id="UP000734854"/>
    </source>
</evidence>
<organism evidence="3 4">
    <name type="scientific">Zingiber officinale</name>
    <name type="common">Ginger</name>
    <name type="synonym">Amomum zingiber</name>
    <dbReference type="NCBI Taxonomy" id="94328"/>
    <lineage>
        <taxon>Eukaryota</taxon>
        <taxon>Viridiplantae</taxon>
        <taxon>Streptophyta</taxon>
        <taxon>Embryophyta</taxon>
        <taxon>Tracheophyta</taxon>
        <taxon>Spermatophyta</taxon>
        <taxon>Magnoliopsida</taxon>
        <taxon>Liliopsida</taxon>
        <taxon>Zingiberales</taxon>
        <taxon>Zingiberaceae</taxon>
        <taxon>Zingiber</taxon>
    </lineage>
</organism>
<reference evidence="3 4" key="1">
    <citation type="submission" date="2020-08" db="EMBL/GenBank/DDBJ databases">
        <title>Plant Genome Project.</title>
        <authorList>
            <person name="Zhang R.-G."/>
        </authorList>
    </citation>
    <scope>NUCLEOTIDE SEQUENCE [LARGE SCALE GENOMIC DNA]</scope>
    <source>
        <tissue evidence="3">Rhizome</tissue>
    </source>
</reference>
<comment type="caution">
    <text evidence="3">The sequence shown here is derived from an EMBL/GenBank/DDBJ whole genome shotgun (WGS) entry which is preliminary data.</text>
</comment>
<accession>A0A8J5FPH5</accession>
<dbReference type="Proteomes" id="UP000734854">
    <property type="component" value="Unassembled WGS sequence"/>
</dbReference>
<proteinExistence type="predicted"/>
<keyword evidence="2" id="KW-0732">Signal</keyword>
<dbReference type="PANTHER" id="PTHR37207:SF1">
    <property type="entry name" value="OS09G0446000 PROTEIN"/>
    <property type="match status" value="1"/>
</dbReference>
<feature type="region of interest" description="Disordered" evidence="1">
    <location>
        <begin position="52"/>
        <end position="108"/>
    </location>
</feature>
<dbReference type="PANTHER" id="PTHR37207">
    <property type="entry name" value="OS09G0446000 PROTEIN"/>
    <property type="match status" value="1"/>
</dbReference>
<evidence type="ECO:0000256" key="1">
    <source>
        <dbReference type="SAM" id="MobiDB-lite"/>
    </source>
</evidence>
<evidence type="ECO:0000256" key="2">
    <source>
        <dbReference type="SAM" id="SignalP"/>
    </source>
</evidence>
<dbReference type="EMBL" id="JACMSC010000013">
    <property type="protein sequence ID" value="KAG6493333.1"/>
    <property type="molecule type" value="Genomic_DNA"/>
</dbReference>
<sequence length="108" mass="11408">MRLFCLLCSIAVGAGTTARMKPTCAFVSPDGIFQKEGGGGETAAEAVALGSGRSSGATASIRSVKQKPPFRIAKDDSKPLLRDPILRSDPIETEQAVLRLPPLPRRDS</sequence>
<keyword evidence="4" id="KW-1185">Reference proteome</keyword>